<evidence type="ECO:0000313" key="8">
    <source>
        <dbReference type="EMBL" id="MFC0626335.1"/>
    </source>
</evidence>
<reference evidence="8 9" key="1">
    <citation type="submission" date="2024-09" db="EMBL/GenBank/DDBJ databases">
        <authorList>
            <person name="Sun Q."/>
            <person name="Mori K."/>
        </authorList>
    </citation>
    <scope>NUCLEOTIDE SEQUENCE [LARGE SCALE GENOMIC DNA]</scope>
    <source>
        <strain evidence="8 9">CGMCC 1.15906</strain>
    </source>
</reference>
<sequence length="159" mass="16182">MDASILVAYVLAAFLIAVVPGPDMPFIVANAMVGGGRAGVVAAAGMSTGLAVHTLAAALGLAAMIQAAPEVLTGVRIAGVAFLLYLAVMTWRSSRQPGPDLTIELPKRSLRKTYLMATLTNLAAASTAAAPRFSPAWPPASPPTSSKTLPPSSGRESRG</sequence>
<evidence type="ECO:0000256" key="6">
    <source>
        <dbReference type="SAM" id="MobiDB-lite"/>
    </source>
</evidence>
<evidence type="ECO:0000256" key="7">
    <source>
        <dbReference type="SAM" id="Phobius"/>
    </source>
</evidence>
<evidence type="ECO:0000256" key="2">
    <source>
        <dbReference type="ARBA" id="ARBA00022475"/>
    </source>
</evidence>
<feature type="transmembrane region" description="Helical" evidence="7">
    <location>
        <begin position="71"/>
        <end position="92"/>
    </location>
</feature>
<dbReference type="RefSeq" id="WP_380049675.1">
    <property type="nucleotide sequence ID" value="NZ_JBHLTC010000023.1"/>
</dbReference>
<keyword evidence="2" id="KW-1003">Cell membrane</keyword>
<feature type="compositionally biased region" description="Low complexity" evidence="6">
    <location>
        <begin position="143"/>
        <end position="153"/>
    </location>
</feature>
<protein>
    <submittedName>
        <fullName evidence="8">LysE family translocator</fullName>
    </submittedName>
</protein>
<keyword evidence="5 7" id="KW-0472">Membrane</keyword>
<keyword evidence="3 7" id="KW-0812">Transmembrane</keyword>
<dbReference type="Proteomes" id="UP001589890">
    <property type="component" value="Unassembled WGS sequence"/>
</dbReference>
<dbReference type="PANTHER" id="PTHR30086:SF20">
    <property type="entry name" value="ARGININE EXPORTER PROTEIN ARGO-RELATED"/>
    <property type="match status" value="1"/>
</dbReference>
<evidence type="ECO:0000256" key="5">
    <source>
        <dbReference type="ARBA" id="ARBA00023136"/>
    </source>
</evidence>
<dbReference type="EMBL" id="JBHLTC010000023">
    <property type="protein sequence ID" value="MFC0626335.1"/>
    <property type="molecule type" value="Genomic_DNA"/>
</dbReference>
<gene>
    <name evidence="8" type="ORF">ACFFGN_19810</name>
</gene>
<comment type="caution">
    <text evidence="8">The sequence shown here is derived from an EMBL/GenBank/DDBJ whole genome shotgun (WGS) entry which is preliminary data.</text>
</comment>
<name>A0ABV6QP71_9ACTN</name>
<evidence type="ECO:0000256" key="3">
    <source>
        <dbReference type="ARBA" id="ARBA00022692"/>
    </source>
</evidence>
<evidence type="ECO:0000256" key="4">
    <source>
        <dbReference type="ARBA" id="ARBA00022989"/>
    </source>
</evidence>
<evidence type="ECO:0000256" key="1">
    <source>
        <dbReference type="ARBA" id="ARBA00004651"/>
    </source>
</evidence>
<proteinExistence type="predicted"/>
<keyword evidence="4 7" id="KW-1133">Transmembrane helix</keyword>
<organism evidence="8 9">
    <name type="scientific">Kribbella deserti</name>
    <dbReference type="NCBI Taxonomy" id="1926257"/>
    <lineage>
        <taxon>Bacteria</taxon>
        <taxon>Bacillati</taxon>
        <taxon>Actinomycetota</taxon>
        <taxon>Actinomycetes</taxon>
        <taxon>Propionibacteriales</taxon>
        <taxon>Kribbellaceae</taxon>
        <taxon>Kribbella</taxon>
    </lineage>
</organism>
<feature type="transmembrane region" description="Helical" evidence="7">
    <location>
        <begin position="6"/>
        <end position="28"/>
    </location>
</feature>
<evidence type="ECO:0000313" key="9">
    <source>
        <dbReference type="Proteomes" id="UP001589890"/>
    </source>
</evidence>
<accession>A0ABV6QP71</accession>
<comment type="subcellular location">
    <subcellularLocation>
        <location evidence="1">Cell membrane</location>
        <topology evidence="1">Multi-pass membrane protein</topology>
    </subcellularLocation>
</comment>
<keyword evidence="9" id="KW-1185">Reference proteome</keyword>
<dbReference type="InterPro" id="IPR001123">
    <property type="entry name" value="LeuE-type"/>
</dbReference>
<feature type="transmembrane region" description="Helical" evidence="7">
    <location>
        <begin position="40"/>
        <end position="65"/>
    </location>
</feature>
<dbReference type="Pfam" id="PF01810">
    <property type="entry name" value="LysE"/>
    <property type="match status" value="1"/>
</dbReference>
<dbReference type="PANTHER" id="PTHR30086">
    <property type="entry name" value="ARGININE EXPORTER PROTEIN ARGO"/>
    <property type="match status" value="1"/>
</dbReference>
<feature type="region of interest" description="Disordered" evidence="6">
    <location>
        <begin position="133"/>
        <end position="159"/>
    </location>
</feature>